<evidence type="ECO:0000256" key="1">
    <source>
        <dbReference type="SAM" id="MobiDB-lite"/>
    </source>
</evidence>
<accession>A0A381NK03</accession>
<evidence type="ECO:0000313" key="2">
    <source>
        <dbReference type="EMBL" id="SUZ54699.1"/>
    </source>
</evidence>
<dbReference type="AlphaFoldDB" id="A0A381NK03"/>
<feature type="compositionally biased region" description="Basic and acidic residues" evidence="1">
    <location>
        <begin position="457"/>
        <end position="473"/>
    </location>
</feature>
<sequence length="473" mass="51237">MVAGIPKFEIPSLCGASPEFDAFSKSLYDLKKKLLAGLDVDPSALFPDIDLGFGELTELVKGLAPEMPAFPDINFQSELTSLFNIDVSGLGGQALFDLKSAELGLKFGEALGAAGLSLDGLLGSLSGGFDPCSIAPNLVIGKDGLVKEKAQNVNTPVKPQEKEEPATISTIAAANEKAVKAMSADVVKSKSVWVNPDAGTGIPTGPNVSVKQEEDSRKAEAIAKQGMGTPHPQVARIKNESDQVGAMRTVDTTTGKETLSTAVSAQEVKVPTDAIRFQELERQFRSAQSEFLRLLANFSGKVNAALKPYPDNLRDDETIYYTRGFIPNSDSGISSVGETIGRQAKLFPDARLGNRTITGGRIHFKYFLNFRKVQNFLNARAIRALRRARSGNDPDYFEKRTKKWISLLERAGKRIELRTSVFDDHFHKDIPGVGQPGGPKTDKEAAAPLPDEDPDDFVDRIDRALGTDDRDDV</sequence>
<reference evidence="2" key="1">
    <citation type="submission" date="2018-05" db="EMBL/GenBank/DDBJ databases">
        <authorList>
            <person name="Lanie J.A."/>
            <person name="Ng W.-L."/>
            <person name="Kazmierczak K.M."/>
            <person name="Andrzejewski T.M."/>
            <person name="Davidsen T.M."/>
            <person name="Wayne K.J."/>
            <person name="Tettelin H."/>
            <person name="Glass J.I."/>
            <person name="Rusch D."/>
            <person name="Podicherti R."/>
            <person name="Tsui H.-C.T."/>
            <person name="Winkler M.E."/>
        </authorList>
    </citation>
    <scope>NUCLEOTIDE SEQUENCE</scope>
</reference>
<name>A0A381NK03_9ZZZZ</name>
<dbReference type="EMBL" id="UINC01000403">
    <property type="protein sequence ID" value="SUZ54699.1"/>
    <property type="molecule type" value="Genomic_DNA"/>
</dbReference>
<organism evidence="2">
    <name type="scientific">marine metagenome</name>
    <dbReference type="NCBI Taxonomy" id="408172"/>
    <lineage>
        <taxon>unclassified sequences</taxon>
        <taxon>metagenomes</taxon>
        <taxon>ecological metagenomes</taxon>
    </lineage>
</organism>
<feature type="region of interest" description="Disordered" evidence="1">
    <location>
        <begin position="428"/>
        <end position="473"/>
    </location>
</feature>
<gene>
    <name evidence="2" type="ORF">METZ01_LOCUS7553</name>
</gene>
<protein>
    <submittedName>
        <fullName evidence="2">Uncharacterized protein</fullName>
    </submittedName>
</protein>
<proteinExistence type="predicted"/>